<dbReference type="AlphaFoldDB" id="A0AAE1E026"/>
<comment type="caution">
    <text evidence="2">The sequence shown here is derived from an EMBL/GenBank/DDBJ whole genome shotgun (WGS) entry which is preliminary data.</text>
</comment>
<gene>
    <name evidence="2" type="ORF">RRG08_001717</name>
</gene>
<organism evidence="2 3">
    <name type="scientific">Elysia crispata</name>
    <name type="common">lettuce slug</name>
    <dbReference type="NCBI Taxonomy" id="231223"/>
    <lineage>
        <taxon>Eukaryota</taxon>
        <taxon>Metazoa</taxon>
        <taxon>Spiralia</taxon>
        <taxon>Lophotrochozoa</taxon>
        <taxon>Mollusca</taxon>
        <taxon>Gastropoda</taxon>
        <taxon>Heterobranchia</taxon>
        <taxon>Euthyneura</taxon>
        <taxon>Panpulmonata</taxon>
        <taxon>Sacoglossa</taxon>
        <taxon>Placobranchoidea</taxon>
        <taxon>Plakobranchidae</taxon>
        <taxon>Elysia</taxon>
    </lineage>
</organism>
<dbReference type="EMBL" id="JAWDGP010001678">
    <property type="protein sequence ID" value="KAK3789329.1"/>
    <property type="molecule type" value="Genomic_DNA"/>
</dbReference>
<name>A0AAE1E026_9GAST</name>
<reference evidence="2" key="1">
    <citation type="journal article" date="2023" name="G3 (Bethesda)">
        <title>A reference genome for the long-term kleptoplast-retaining sea slug Elysia crispata morphotype clarki.</title>
        <authorList>
            <person name="Eastman K.E."/>
            <person name="Pendleton A.L."/>
            <person name="Shaikh M.A."/>
            <person name="Suttiyut T."/>
            <person name="Ogas R."/>
            <person name="Tomko P."/>
            <person name="Gavelis G."/>
            <person name="Widhalm J.R."/>
            <person name="Wisecaver J.H."/>
        </authorList>
    </citation>
    <scope>NUCLEOTIDE SEQUENCE</scope>
    <source>
        <strain evidence="2">ECLA1</strain>
    </source>
</reference>
<evidence type="ECO:0000259" key="1">
    <source>
        <dbReference type="Pfam" id="PF13843"/>
    </source>
</evidence>
<dbReference type="InterPro" id="IPR029526">
    <property type="entry name" value="PGBD"/>
</dbReference>
<dbReference type="PANTHER" id="PTHR46599:SF2">
    <property type="entry name" value="PIGGYBAC TRANSPOSABLE ELEMENT-DERIVED PROTEIN 4-LIKE"/>
    <property type="match status" value="1"/>
</dbReference>
<accession>A0AAE1E026</accession>
<dbReference type="Proteomes" id="UP001283361">
    <property type="component" value="Unassembled WGS sequence"/>
</dbReference>
<proteinExistence type="predicted"/>
<evidence type="ECO:0000313" key="3">
    <source>
        <dbReference type="Proteomes" id="UP001283361"/>
    </source>
</evidence>
<protein>
    <recommendedName>
        <fullName evidence="1">PiggyBac transposable element-derived protein domain-containing protein</fullName>
    </recommendedName>
</protein>
<keyword evidence="3" id="KW-1185">Reference proteome</keyword>
<sequence>MAGVDLNDQLRSYYPIGRKSHKWWRSCFWYLLEVAVLNAYIIYKTTARPPGSKVLSHFQFHLELARSLCKEGGRKKAAAEAGVAAAGLANQAPNAHRRVKLPGRKKQCYQCRAKDIRTASGRRPETAFGCASCNVHLCDELCLAQFHAHL</sequence>
<feature type="domain" description="PiggyBac transposable element-derived protein" evidence="1">
    <location>
        <begin position="1"/>
        <end position="40"/>
    </location>
</feature>
<dbReference type="PANTHER" id="PTHR46599">
    <property type="entry name" value="PIGGYBAC TRANSPOSABLE ELEMENT-DERIVED PROTEIN 4"/>
    <property type="match status" value="1"/>
</dbReference>
<dbReference type="Pfam" id="PF13843">
    <property type="entry name" value="DDE_Tnp_1_7"/>
    <property type="match status" value="1"/>
</dbReference>
<evidence type="ECO:0000313" key="2">
    <source>
        <dbReference type="EMBL" id="KAK3789329.1"/>
    </source>
</evidence>